<keyword evidence="1" id="KW-0433">Leucine-rich repeat</keyword>
<evidence type="ECO:0000313" key="9">
    <source>
        <dbReference type="Proteomes" id="UP000026960"/>
    </source>
</evidence>
<dbReference type="GO" id="GO:0098542">
    <property type="term" value="P:defense response to other organism"/>
    <property type="evidence" value="ECO:0007669"/>
    <property type="project" value="TreeGrafter"/>
</dbReference>
<dbReference type="InterPro" id="IPR027417">
    <property type="entry name" value="P-loop_NTPase"/>
</dbReference>
<feature type="region of interest" description="Disordered" evidence="4">
    <location>
        <begin position="1"/>
        <end position="20"/>
    </location>
</feature>
<dbReference type="HOGENOM" id="CLU_000837_25_0_1"/>
<keyword evidence="3" id="KW-0611">Plant defense</keyword>
<sequence length="1037" mass="116774">MLVATKDDISEEEEDEEVVVMDSEGERLRRKREIGRKREVRIARELERQRDVRMAAAAKEEMKGVLRAMDRLPGRISDLLRSDRGHDGLSVLARRGFIFMETELSSIVAALRQLLASAERIGPGHVDSQTVNHCAYLVDLARWIDDLIDGYAPDKAETELRELNLAWIEQLLLVTDAPPAAPDVVVDVGPPSILVGIDVPRKKLARWLTASDDGEAQLKVLSVVGPAGMGKTTLAMDVFRQIEGQFQCRAVARLSARPPHTDKLLRHIMSQITGSQADAATLEGDECALAYDIKQYLQTKRYLIVIDDMWRTSDWELIWDAFPSNRCHSRIIITTRIRSVARSCCSHPWPNGLVHEVKPLGATDSERLFSAVAHGWPRPANSGRVSNEILRVCDGTPLLIIAMAGLVSKQMQEEDYDDEEGDQSGVTMDISRPCVAAYLPSGIRELKQVEDTLSPSYDNLPCELRLLSLYMSTFPQGYVIDKHLLIRKWKAEGLIAVHTLQSGFEERAEECFSQLVQRYIIRPVRTRRRACDCECNPCSYQVNHFMFQLLASKSADKNFVTTSCCDTGTLRGSSGLQIRRVFLHHGQQQPADQEVPTQMEEMFSCTRSLTVSGEVDGISLEMFPHLVVLDLQGWEKLKDDDLPRIFSSGKLFLLRFLSLRNTRVSELPPEIGMLSSLETLDASHTRIAKLPPEVCTLRSLEELDLRSTRIQQLPERIDKLVALRHMRAGDGAASTRIPKGIDLGMLRDTLETLAAVDLRECSADVVRNLSLLRCLEVLSVSLSLRQCTDKEYQDNLSFLVQRLKCLRSLTIRCELGCSMEFLDFSPEDAPQNLRYVAMHARFLTVPRWIAGLNHLSSLHIRVCKLAPEGVKILGRLHRLERLELGLDFLPREAIVIQGQGFMSSSQNRSNRAPLNSKIHEEEEDGDDEKNGIIIYPFRELLRLSVDCRVPWLVFKEGAMPKLTDLELKLSTGPASHESVPSGIANLLSLEQVAVQYDAWYINSRSVRATVDAIRRQVAELRYTVKLVNNGVEEDVEH</sequence>
<evidence type="ECO:0000256" key="3">
    <source>
        <dbReference type="ARBA" id="ARBA00022821"/>
    </source>
</evidence>
<organism evidence="8">
    <name type="scientific">Oryza barthii</name>
    <dbReference type="NCBI Taxonomy" id="65489"/>
    <lineage>
        <taxon>Eukaryota</taxon>
        <taxon>Viridiplantae</taxon>
        <taxon>Streptophyta</taxon>
        <taxon>Embryophyta</taxon>
        <taxon>Tracheophyta</taxon>
        <taxon>Spermatophyta</taxon>
        <taxon>Magnoliopsida</taxon>
        <taxon>Liliopsida</taxon>
        <taxon>Poales</taxon>
        <taxon>Poaceae</taxon>
        <taxon>BOP clade</taxon>
        <taxon>Oryzoideae</taxon>
        <taxon>Oryzeae</taxon>
        <taxon>Oryzinae</taxon>
        <taxon>Oryza</taxon>
    </lineage>
</organism>
<dbReference type="InterPro" id="IPR044974">
    <property type="entry name" value="Disease_R_plants"/>
</dbReference>
<dbReference type="InterPro" id="IPR036388">
    <property type="entry name" value="WH-like_DNA-bd_sf"/>
</dbReference>
<dbReference type="AlphaFoldDB" id="A0A0D3HNU1"/>
<evidence type="ECO:0000259" key="5">
    <source>
        <dbReference type="Pfam" id="PF00931"/>
    </source>
</evidence>
<dbReference type="GO" id="GO:0043531">
    <property type="term" value="F:ADP binding"/>
    <property type="evidence" value="ECO:0007669"/>
    <property type="project" value="InterPro"/>
</dbReference>
<dbReference type="Proteomes" id="UP000026960">
    <property type="component" value="Chromosome 11"/>
</dbReference>
<accession>A0A0D3HNU1</accession>
<dbReference type="EnsemblPlants" id="OBART11G19320.1">
    <property type="protein sequence ID" value="OBART11G19320.1"/>
    <property type="gene ID" value="OBART11G19320"/>
</dbReference>
<feature type="region of interest" description="Disordered" evidence="4">
    <location>
        <begin position="904"/>
        <end position="924"/>
    </location>
</feature>
<dbReference type="Gene3D" id="3.40.50.300">
    <property type="entry name" value="P-loop containing nucleotide triphosphate hydrolases"/>
    <property type="match status" value="1"/>
</dbReference>
<dbReference type="Gene3D" id="3.80.10.10">
    <property type="entry name" value="Ribonuclease Inhibitor"/>
    <property type="match status" value="1"/>
</dbReference>
<evidence type="ECO:0000259" key="6">
    <source>
        <dbReference type="Pfam" id="PF23559"/>
    </source>
</evidence>
<dbReference type="Pfam" id="PF00931">
    <property type="entry name" value="NB-ARC"/>
    <property type="match status" value="1"/>
</dbReference>
<dbReference type="SUPFAM" id="SSF52540">
    <property type="entry name" value="P-loop containing nucleoside triphosphate hydrolases"/>
    <property type="match status" value="1"/>
</dbReference>
<name>A0A0D3HNU1_9ORYZ</name>
<feature type="compositionally biased region" description="Acidic residues" evidence="4">
    <location>
        <begin position="9"/>
        <end position="19"/>
    </location>
</feature>
<dbReference type="PANTHER" id="PTHR23155">
    <property type="entry name" value="DISEASE RESISTANCE PROTEIN RP"/>
    <property type="match status" value="1"/>
</dbReference>
<dbReference type="Gene3D" id="1.10.10.10">
    <property type="entry name" value="Winged helix-like DNA-binding domain superfamily/Winged helix DNA-binding domain"/>
    <property type="match status" value="1"/>
</dbReference>
<proteinExistence type="predicted"/>
<keyword evidence="2" id="KW-0677">Repeat</keyword>
<dbReference type="SUPFAM" id="SSF52047">
    <property type="entry name" value="RNI-like"/>
    <property type="match status" value="1"/>
</dbReference>
<dbReference type="InterPro" id="IPR032675">
    <property type="entry name" value="LRR_dom_sf"/>
</dbReference>
<dbReference type="PaxDb" id="65489-OBART11G19320.1"/>
<evidence type="ECO:0000256" key="2">
    <source>
        <dbReference type="ARBA" id="ARBA00022737"/>
    </source>
</evidence>
<dbReference type="Gramene" id="OBART11G19320.1">
    <property type="protein sequence ID" value="OBART11G19320.1"/>
    <property type="gene ID" value="OBART11G19320"/>
</dbReference>
<protein>
    <submittedName>
        <fullName evidence="8">Uncharacterized protein</fullName>
    </submittedName>
</protein>
<dbReference type="PANTHER" id="PTHR23155:SF957">
    <property type="entry name" value="OS11G0606800 PROTEIN"/>
    <property type="match status" value="1"/>
</dbReference>
<evidence type="ECO:0000256" key="1">
    <source>
        <dbReference type="ARBA" id="ARBA00022614"/>
    </source>
</evidence>
<keyword evidence="9" id="KW-1185">Reference proteome</keyword>
<dbReference type="InterPro" id="IPR055414">
    <property type="entry name" value="LRR_R13L4/SHOC2-like"/>
</dbReference>
<dbReference type="InterPro" id="IPR058922">
    <property type="entry name" value="WHD_DRP"/>
</dbReference>
<dbReference type="PRINTS" id="PR00364">
    <property type="entry name" value="DISEASERSIST"/>
</dbReference>
<feature type="compositionally biased region" description="Polar residues" evidence="4">
    <location>
        <begin position="904"/>
        <end position="913"/>
    </location>
</feature>
<evidence type="ECO:0000259" key="7">
    <source>
        <dbReference type="Pfam" id="PF23598"/>
    </source>
</evidence>
<dbReference type="InterPro" id="IPR002182">
    <property type="entry name" value="NB-ARC"/>
</dbReference>
<feature type="domain" description="Disease resistance R13L4/SHOC-2-like LRR" evidence="7">
    <location>
        <begin position="684"/>
        <end position="1018"/>
    </location>
</feature>
<dbReference type="Pfam" id="PF23559">
    <property type="entry name" value="WHD_DRP"/>
    <property type="match status" value="1"/>
</dbReference>
<evidence type="ECO:0000313" key="8">
    <source>
        <dbReference type="EnsemblPlants" id="OBART11G19320.1"/>
    </source>
</evidence>
<dbReference type="SMART" id="SM00369">
    <property type="entry name" value="LRR_TYP"/>
    <property type="match status" value="3"/>
</dbReference>
<dbReference type="STRING" id="65489.A0A0D3HNU1"/>
<dbReference type="InterPro" id="IPR003591">
    <property type="entry name" value="Leu-rich_rpt_typical-subtyp"/>
</dbReference>
<evidence type="ECO:0000256" key="4">
    <source>
        <dbReference type="SAM" id="MobiDB-lite"/>
    </source>
</evidence>
<feature type="domain" description="Disease resistance protein winged helix" evidence="6">
    <location>
        <begin position="474"/>
        <end position="526"/>
    </location>
</feature>
<dbReference type="Pfam" id="PF23598">
    <property type="entry name" value="LRR_14"/>
    <property type="match status" value="1"/>
</dbReference>
<feature type="domain" description="NB-ARC" evidence="5">
    <location>
        <begin position="203"/>
        <end position="371"/>
    </location>
</feature>
<dbReference type="eggNOG" id="KOG4658">
    <property type="taxonomic scope" value="Eukaryota"/>
</dbReference>
<reference evidence="8" key="2">
    <citation type="submission" date="2015-03" db="UniProtKB">
        <authorList>
            <consortium name="EnsemblPlants"/>
        </authorList>
    </citation>
    <scope>IDENTIFICATION</scope>
</reference>
<reference evidence="8" key="1">
    <citation type="journal article" date="2009" name="Rice">
        <title>De Novo Next Generation Sequencing of Plant Genomes.</title>
        <authorList>
            <person name="Rounsley S."/>
            <person name="Marri P.R."/>
            <person name="Yu Y."/>
            <person name="He R."/>
            <person name="Sisneros N."/>
            <person name="Goicoechea J.L."/>
            <person name="Lee S.J."/>
            <person name="Angelova A."/>
            <person name="Kudrna D."/>
            <person name="Luo M."/>
            <person name="Affourtit J."/>
            <person name="Desany B."/>
            <person name="Knight J."/>
            <person name="Niazi F."/>
            <person name="Egholm M."/>
            <person name="Wing R.A."/>
        </authorList>
    </citation>
    <scope>NUCLEOTIDE SEQUENCE [LARGE SCALE GENOMIC DNA]</scope>
    <source>
        <strain evidence="8">cv. IRGC 105608</strain>
    </source>
</reference>